<sequence length="178" mass="18838">MRTSSSAGFYLWDAVESLRGAFASRSGGRSSTWSAHENIRAAILSALAQEPKNGRQVMQTIAARSDGAWIPSASAVYPMLQQLTDEGLVSTQHDGERIVYELTVAGREAAAEAAASSESSGDSPQRRFDASAAVPKAGVRLAQAAAQVAQSGTPEQKERTAAVLDEARRKVYAILAED</sequence>
<dbReference type="SUPFAM" id="SSF46785">
    <property type="entry name" value="Winged helix' DNA-binding domain"/>
    <property type="match status" value="1"/>
</dbReference>
<name>A0ABV6RTX9_9GAMM</name>
<evidence type="ECO:0000313" key="4">
    <source>
        <dbReference type="Proteomes" id="UP001589896"/>
    </source>
</evidence>
<dbReference type="PANTHER" id="PTHR43252">
    <property type="entry name" value="TRANSCRIPTIONAL REGULATOR YQJI"/>
    <property type="match status" value="1"/>
</dbReference>
<comment type="caution">
    <text evidence="3">The sequence shown here is derived from an EMBL/GenBank/DDBJ whole genome shotgun (WGS) entry which is preliminary data.</text>
</comment>
<proteinExistence type="predicted"/>
<keyword evidence="4" id="KW-1185">Reference proteome</keyword>
<evidence type="ECO:0000259" key="2">
    <source>
        <dbReference type="Pfam" id="PF03551"/>
    </source>
</evidence>
<evidence type="ECO:0000256" key="1">
    <source>
        <dbReference type="SAM" id="MobiDB-lite"/>
    </source>
</evidence>
<dbReference type="InterPro" id="IPR036390">
    <property type="entry name" value="WH_DNA-bd_sf"/>
</dbReference>
<evidence type="ECO:0000313" key="3">
    <source>
        <dbReference type="EMBL" id="MFC0680429.1"/>
    </source>
</evidence>
<dbReference type="InterPro" id="IPR005149">
    <property type="entry name" value="Tscrpt_reg_PadR_N"/>
</dbReference>
<dbReference type="Proteomes" id="UP001589896">
    <property type="component" value="Unassembled WGS sequence"/>
</dbReference>
<gene>
    <name evidence="3" type="ORF">ACFFGH_21570</name>
</gene>
<reference evidence="3 4" key="1">
    <citation type="submission" date="2024-09" db="EMBL/GenBank/DDBJ databases">
        <authorList>
            <person name="Sun Q."/>
            <person name="Mori K."/>
        </authorList>
    </citation>
    <scope>NUCLEOTIDE SEQUENCE [LARGE SCALE GENOMIC DNA]</scope>
    <source>
        <strain evidence="3 4">KCTC 23076</strain>
    </source>
</reference>
<dbReference type="RefSeq" id="WP_386672152.1">
    <property type="nucleotide sequence ID" value="NZ_JBHLTG010000005.1"/>
</dbReference>
<dbReference type="PANTHER" id="PTHR43252:SF2">
    <property type="entry name" value="TRANSCRIPTION REGULATOR, PADR-LIKE FAMILY"/>
    <property type="match status" value="1"/>
</dbReference>
<feature type="region of interest" description="Disordered" evidence="1">
    <location>
        <begin position="113"/>
        <end position="132"/>
    </location>
</feature>
<feature type="domain" description="Transcription regulator PadR N-terminal" evidence="2">
    <location>
        <begin position="43"/>
        <end position="111"/>
    </location>
</feature>
<accession>A0ABV6RTX9</accession>
<dbReference type="EMBL" id="JBHLTG010000005">
    <property type="protein sequence ID" value="MFC0680429.1"/>
    <property type="molecule type" value="Genomic_DNA"/>
</dbReference>
<protein>
    <submittedName>
        <fullName evidence="3">PadR family transcriptional regulator</fullName>
    </submittedName>
</protein>
<organism evidence="3 4">
    <name type="scientific">Lysobacter korlensis</name>
    <dbReference type="NCBI Taxonomy" id="553636"/>
    <lineage>
        <taxon>Bacteria</taxon>
        <taxon>Pseudomonadati</taxon>
        <taxon>Pseudomonadota</taxon>
        <taxon>Gammaproteobacteria</taxon>
        <taxon>Lysobacterales</taxon>
        <taxon>Lysobacteraceae</taxon>
        <taxon>Lysobacter</taxon>
    </lineage>
</organism>
<dbReference type="InterPro" id="IPR036388">
    <property type="entry name" value="WH-like_DNA-bd_sf"/>
</dbReference>
<dbReference type="Pfam" id="PF03551">
    <property type="entry name" value="PadR"/>
    <property type="match status" value="1"/>
</dbReference>
<dbReference type="Gene3D" id="1.10.10.10">
    <property type="entry name" value="Winged helix-like DNA-binding domain superfamily/Winged helix DNA-binding domain"/>
    <property type="match status" value="1"/>
</dbReference>